<organism evidence="1 2">
    <name type="scientific">Candidatus Magnetobacterium bavaricum</name>
    <dbReference type="NCBI Taxonomy" id="29290"/>
    <lineage>
        <taxon>Bacteria</taxon>
        <taxon>Pseudomonadati</taxon>
        <taxon>Nitrospirota</taxon>
        <taxon>Thermodesulfovibrionia</taxon>
        <taxon>Thermodesulfovibrionales</taxon>
        <taxon>Candidatus Magnetobacteriaceae</taxon>
        <taxon>Candidatus Magnetobacterium</taxon>
    </lineage>
</organism>
<proteinExistence type="predicted"/>
<feature type="non-terminal residue" evidence="1">
    <location>
        <position position="1"/>
    </location>
</feature>
<name>A0A0F3GK38_9BACT</name>
<accession>A0A0F3GK38</accession>
<dbReference type="AlphaFoldDB" id="A0A0F3GK38"/>
<protein>
    <recommendedName>
        <fullName evidence="3">Outer membrane protein beta-barrel domain-containing protein</fullName>
    </recommendedName>
</protein>
<comment type="caution">
    <text evidence="1">The sequence shown here is derived from an EMBL/GenBank/DDBJ whole genome shotgun (WGS) entry which is preliminary data.</text>
</comment>
<dbReference type="EMBL" id="LACI01002400">
    <property type="protein sequence ID" value="KJU82207.1"/>
    <property type="molecule type" value="Genomic_DNA"/>
</dbReference>
<reference evidence="1 2" key="1">
    <citation type="submission" date="2015-02" db="EMBL/GenBank/DDBJ databases">
        <title>Single-cell genomics of uncultivated deep-branching MTB reveals a conserved set of magnetosome genes.</title>
        <authorList>
            <person name="Kolinko S."/>
            <person name="Richter M."/>
            <person name="Glockner F.O."/>
            <person name="Brachmann A."/>
            <person name="Schuler D."/>
        </authorList>
    </citation>
    <scope>NUCLEOTIDE SEQUENCE [LARGE SCALE GENOMIC DNA]</scope>
    <source>
        <strain evidence="1">TM-1</strain>
    </source>
</reference>
<dbReference type="Proteomes" id="UP000033423">
    <property type="component" value="Unassembled WGS sequence"/>
</dbReference>
<keyword evidence="2" id="KW-1185">Reference proteome</keyword>
<evidence type="ECO:0000313" key="1">
    <source>
        <dbReference type="EMBL" id="KJU82207.1"/>
    </source>
</evidence>
<dbReference type="Gene3D" id="2.40.160.60">
    <property type="entry name" value="Outer membrane protein transport protein (OMPP1/FadL/TodX)"/>
    <property type="match status" value="1"/>
</dbReference>
<gene>
    <name evidence="1" type="ORF">MBAV_005599</name>
</gene>
<sequence length="51" mass="5766">TPKYVVPLRAGVFYDPAPAEGKVDNFYGFSFGSGITFKRFAFDVAYQYRFG</sequence>
<evidence type="ECO:0008006" key="3">
    <source>
        <dbReference type="Google" id="ProtNLM"/>
    </source>
</evidence>
<evidence type="ECO:0000313" key="2">
    <source>
        <dbReference type="Proteomes" id="UP000033423"/>
    </source>
</evidence>